<keyword evidence="2" id="KW-1185">Reference proteome</keyword>
<comment type="caution">
    <text evidence="1">The sequence shown here is derived from an EMBL/GenBank/DDBJ whole genome shotgun (WGS) entry which is preliminary data.</text>
</comment>
<gene>
    <name evidence="1" type="ORF">L6164_003308</name>
</gene>
<name>A0ACB9Q105_BAUVA</name>
<reference evidence="1 2" key="1">
    <citation type="journal article" date="2022" name="DNA Res.">
        <title>Chromosomal-level genome assembly of the orchid tree Bauhinia variegata (Leguminosae; Cercidoideae) supports the allotetraploid origin hypothesis of Bauhinia.</title>
        <authorList>
            <person name="Zhong Y."/>
            <person name="Chen Y."/>
            <person name="Zheng D."/>
            <person name="Pang J."/>
            <person name="Liu Y."/>
            <person name="Luo S."/>
            <person name="Meng S."/>
            <person name="Qian L."/>
            <person name="Wei D."/>
            <person name="Dai S."/>
            <person name="Zhou R."/>
        </authorList>
    </citation>
    <scope>NUCLEOTIDE SEQUENCE [LARGE SCALE GENOMIC DNA]</scope>
    <source>
        <strain evidence="1">BV-YZ2020</strain>
    </source>
</reference>
<protein>
    <submittedName>
        <fullName evidence="1">Uncharacterized protein</fullName>
    </submittedName>
</protein>
<sequence length="954" mass="105149">MEPRRKVTMSWEGLDEINDDDELFFETRERMSSAVPLDLASSSGEEDENFEDSRMSFASCISSVQSFKAINVSNADSVAAASTAAVNPEYDIWMAAPDSIRERRRRLLLGMGLDENKDSAKFRSFVLDRVITKKFENSNNAKANSNDKLSPSSSSSPVPATTATKNDNPVSEKPKTEPPRSSVSSVLSRSRSEGDIDVDSLSMGKRRKEEFIGKISKQRLTRTSTEIVASRAKTRPPYQDGSRIGKDSGAEGQSQRRNGPLPNSKSDSWGAFFLIKNLDTGKEFIVNEYGEDGMWNRLSDIQTGKQLTKEEFEKTVGHSPVVTELMRRENVGSHHHHHDGHDRKLLGSKSISKSLRILSKRGGVAMLKSIKGVASGYFGESQREREAMAALPGFPSSESKPGKNDWVRVRQSGKSYKELSALHLSQEIQAHEGCIWTIKFSFDGHYLASAGEDKVIHVWEVQECEVMSLRPEEGNFSPIHPSLLASNGQPESPSLGCDKKKKKGKLGSKRVNLTPDYVHMPETVFSLNDKPVCSFHGHLDDVLDLSWSKSNQLLSSSMDKTVRLWDLESQACLKLFAHNDYVTCVQFNPVNEDHFISGSLDAKVRIWNIPDRQVVDWVDVHEMVTAVSYTPDAQTALVGTHKGTLRTYAIEDCQLGKTSTIELRRKKKSHLRKVTGFQFAPGNPSQALVTSADSRIRLVDDSGVVQKFKGFKNGNSQMAASFSHDGRYIISASEDSQVHLWKCDDHRHGSSGKGKGIIVTQAHEYFSCKDVSAAIFWPCTIKGDPPPVPINSKRQPKRSASAPQATSTCGSPSKDDNTPKISKRLMLPPLPKKNPNPSPEITPTSPEEDPAAISWTQSGIGDSFRSVSASSQFSDSASLSSSMRYGGIHLLLVGHGLTMAMAPQQLIRQHGAWSSSPPVLGAKSDASRTLVCRGGFGRATFLEALRKRFICNKS</sequence>
<organism evidence="1 2">
    <name type="scientific">Bauhinia variegata</name>
    <name type="common">Purple orchid tree</name>
    <name type="synonym">Phanera variegata</name>
    <dbReference type="NCBI Taxonomy" id="167791"/>
    <lineage>
        <taxon>Eukaryota</taxon>
        <taxon>Viridiplantae</taxon>
        <taxon>Streptophyta</taxon>
        <taxon>Embryophyta</taxon>
        <taxon>Tracheophyta</taxon>
        <taxon>Spermatophyta</taxon>
        <taxon>Magnoliopsida</taxon>
        <taxon>eudicotyledons</taxon>
        <taxon>Gunneridae</taxon>
        <taxon>Pentapetalae</taxon>
        <taxon>rosids</taxon>
        <taxon>fabids</taxon>
        <taxon>Fabales</taxon>
        <taxon>Fabaceae</taxon>
        <taxon>Cercidoideae</taxon>
        <taxon>Cercideae</taxon>
        <taxon>Bauhiniinae</taxon>
        <taxon>Bauhinia</taxon>
    </lineage>
</organism>
<dbReference type="Proteomes" id="UP000828941">
    <property type="component" value="Chromosome 2"/>
</dbReference>
<evidence type="ECO:0000313" key="1">
    <source>
        <dbReference type="EMBL" id="KAI4354448.1"/>
    </source>
</evidence>
<proteinExistence type="predicted"/>
<evidence type="ECO:0000313" key="2">
    <source>
        <dbReference type="Proteomes" id="UP000828941"/>
    </source>
</evidence>
<accession>A0ACB9Q105</accession>
<dbReference type="EMBL" id="CM039427">
    <property type="protein sequence ID" value="KAI4354448.1"/>
    <property type="molecule type" value="Genomic_DNA"/>
</dbReference>